<keyword evidence="2" id="KW-1185">Reference proteome</keyword>
<gene>
    <name evidence="1" type="ORF">Nepgr_009389</name>
</gene>
<sequence length="233" mass="25482">MAFLPVEPPRLQISLSLMSSSHPLTKTQTSIFPSSLALLRVLLPVRFLFLILQATITLPSPLCPCPEPSFINSSTFPLSHGNKGLALPSILVASCPSVGVSPHLVAPEAPLPEKIGLKSYTFPSADLDLYIEVRVDYQCKLVRCSDCRKFGHSRCQPKMMYKAMGRLLVKPRSISGCTPQKPKSPQIHVTDKSTAISTSNSFDILLVEDGSSNLVKPSDIPRTGIRHLSRYSN</sequence>
<dbReference type="AlphaFoldDB" id="A0AAD3SB72"/>
<organism evidence="1 2">
    <name type="scientific">Nepenthes gracilis</name>
    <name type="common">Slender pitcher plant</name>
    <dbReference type="NCBI Taxonomy" id="150966"/>
    <lineage>
        <taxon>Eukaryota</taxon>
        <taxon>Viridiplantae</taxon>
        <taxon>Streptophyta</taxon>
        <taxon>Embryophyta</taxon>
        <taxon>Tracheophyta</taxon>
        <taxon>Spermatophyta</taxon>
        <taxon>Magnoliopsida</taxon>
        <taxon>eudicotyledons</taxon>
        <taxon>Gunneridae</taxon>
        <taxon>Pentapetalae</taxon>
        <taxon>Caryophyllales</taxon>
        <taxon>Nepenthaceae</taxon>
        <taxon>Nepenthes</taxon>
    </lineage>
</organism>
<evidence type="ECO:0000313" key="2">
    <source>
        <dbReference type="Proteomes" id="UP001279734"/>
    </source>
</evidence>
<reference evidence="1" key="1">
    <citation type="submission" date="2023-05" db="EMBL/GenBank/DDBJ databases">
        <title>Nepenthes gracilis genome sequencing.</title>
        <authorList>
            <person name="Fukushima K."/>
        </authorList>
    </citation>
    <scope>NUCLEOTIDE SEQUENCE</scope>
    <source>
        <strain evidence="1">SING2019-196</strain>
    </source>
</reference>
<comment type="caution">
    <text evidence="1">The sequence shown here is derived from an EMBL/GenBank/DDBJ whole genome shotgun (WGS) entry which is preliminary data.</text>
</comment>
<protein>
    <submittedName>
        <fullName evidence="1">Uncharacterized protein</fullName>
    </submittedName>
</protein>
<dbReference type="EMBL" id="BSYO01000007">
    <property type="protein sequence ID" value="GMH07549.1"/>
    <property type="molecule type" value="Genomic_DNA"/>
</dbReference>
<accession>A0AAD3SB72</accession>
<dbReference type="Proteomes" id="UP001279734">
    <property type="component" value="Unassembled WGS sequence"/>
</dbReference>
<proteinExistence type="predicted"/>
<evidence type="ECO:0000313" key="1">
    <source>
        <dbReference type="EMBL" id="GMH07549.1"/>
    </source>
</evidence>
<name>A0AAD3SB72_NEPGR</name>